<dbReference type="SUPFAM" id="SSF47459">
    <property type="entry name" value="HLH, helix-loop-helix DNA-binding domain"/>
    <property type="match status" value="1"/>
</dbReference>
<dbReference type="InterPro" id="IPR044278">
    <property type="entry name" value="BHLH95-like"/>
</dbReference>
<protein>
    <recommendedName>
        <fullName evidence="6">BHLH domain-containing protein</fullName>
    </recommendedName>
</protein>
<evidence type="ECO:0000256" key="2">
    <source>
        <dbReference type="ARBA" id="ARBA00023015"/>
    </source>
</evidence>
<name>A0AAV1B820_VICFA</name>
<dbReference type="GO" id="GO:0005634">
    <property type="term" value="C:nucleus"/>
    <property type="evidence" value="ECO:0007669"/>
    <property type="project" value="UniProtKB-SubCell"/>
</dbReference>
<dbReference type="Proteomes" id="UP001157006">
    <property type="component" value="Chromosome 6"/>
</dbReference>
<organism evidence="7 8">
    <name type="scientific">Vicia faba</name>
    <name type="common">Broad bean</name>
    <name type="synonym">Faba vulgaris</name>
    <dbReference type="NCBI Taxonomy" id="3906"/>
    <lineage>
        <taxon>Eukaryota</taxon>
        <taxon>Viridiplantae</taxon>
        <taxon>Streptophyta</taxon>
        <taxon>Embryophyta</taxon>
        <taxon>Tracheophyta</taxon>
        <taxon>Spermatophyta</taxon>
        <taxon>Magnoliopsida</taxon>
        <taxon>eudicotyledons</taxon>
        <taxon>Gunneridae</taxon>
        <taxon>Pentapetalae</taxon>
        <taxon>rosids</taxon>
        <taxon>fabids</taxon>
        <taxon>Fabales</taxon>
        <taxon>Fabaceae</taxon>
        <taxon>Papilionoideae</taxon>
        <taxon>50 kb inversion clade</taxon>
        <taxon>NPAAA clade</taxon>
        <taxon>Hologalegina</taxon>
        <taxon>IRL clade</taxon>
        <taxon>Fabeae</taxon>
        <taxon>Vicia</taxon>
    </lineage>
</organism>
<evidence type="ECO:0000256" key="4">
    <source>
        <dbReference type="ARBA" id="ARBA00023242"/>
    </source>
</evidence>
<dbReference type="Pfam" id="PF00010">
    <property type="entry name" value="HLH"/>
    <property type="match status" value="1"/>
</dbReference>
<dbReference type="EMBL" id="OX451741">
    <property type="protein sequence ID" value="CAI8618442.1"/>
    <property type="molecule type" value="Genomic_DNA"/>
</dbReference>
<evidence type="ECO:0000313" key="8">
    <source>
        <dbReference type="Proteomes" id="UP001157006"/>
    </source>
</evidence>
<sequence>MSMSVDRDQYANADLMWKNQSWGDVTNSQNLGESNTQKLSTKSINQKCGINEGEVLVNKKRSRGGVVIRTENNITNEKEKDGKYRNSNKELHILNERDRRKKMKNLFANLHALLPELPSKADKSSIVDAAVEKIINLKQVFEQLENKKQEKLKSVSKFGTESSFMRNSHLQPFESREAIAADQISLSYNNNFPTSIMEPPPQKVAFNTWSFPNVVLNVCGDVAQFCICATKKSCFLTTISFILEKYRIDVVSAHIMFNENGRFYMIHIQAKQGSLDISSMEKIYNQAAREIMAWIS</sequence>
<accession>A0AAV1B820</accession>
<evidence type="ECO:0000256" key="3">
    <source>
        <dbReference type="ARBA" id="ARBA00023163"/>
    </source>
</evidence>
<dbReference type="Gene3D" id="4.10.280.10">
    <property type="entry name" value="Helix-loop-helix DNA-binding domain"/>
    <property type="match status" value="1"/>
</dbReference>
<reference evidence="7 8" key="1">
    <citation type="submission" date="2023-01" db="EMBL/GenBank/DDBJ databases">
        <authorList>
            <person name="Kreplak J."/>
        </authorList>
    </citation>
    <scope>NUCLEOTIDE SEQUENCE [LARGE SCALE GENOMIC DNA]</scope>
</reference>
<dbReference type="PANTHER" id="PTHR46772:SF8">
    <property type="entry name" value="TRANSCRIPTION FACTOR BHLH95"/>
    <property type="match status" value="1"/>
</dbReference>
<evidence type="ECO:0000259" key="6">
    <source>
        <dbReference type="PROSITE" id="PS50888"/>
    </source>
</evidence>
<evidence type="ECO:0000313" key="7">
    <source>
        <dbReference type="EMBL" id="CAI8618442.1"/>
    </source>
</evidence>
<dbReference type="GO" id="GO:0009960">
    <property type="term" value="P:endosperm development"/>
    <property type="evidence" value="ECO:0007669"/>
    <property type="project" value="InterPro"/>
</dbReference>
<dbReference type="InterPro" id="IPR036638">
    <property type="entry name" value="HLH_DNA-bd_sf"/>
</dbReference>
<feature type="domain" description="BHLH" evidence="6">
    <location>
        <begin position="87"/>
        <end position="137"/>
    </location>
</feature>
<dbReference type="SMART" id="SM00353">
    <property type="entry name" value="HLH"/>
    <property type="match status" value="1"/>
</dbReference>
<proteinExistence type="predicted"/>
<dbReference type="PROSITE" id="PS50888">
    <property type="entry name" value="BHLH"/>
    <property type="match status" value="1"/>
</dbReference>
<keyword evidence="5" id="KW-0175">Coiled coil</keyword>
<keyword evidence="3" id="KW-0804">Transcription</keyword>
<feature type="coiled-coil region" evidence="5">
    <location>
        <begin position="127"/>
        <end position="154"/>
    </location>
</feature>
<comment type="subcellular location">
    <subcellularLocation>
        <location evidence="1">Nucleus</location>
    </subcellularLocation>
</comment>
<dbReference type="GO" id="GO:0046983">
    <property type="term" value="F:protein dimerization activity"/>
    <property type="evidence" value="ECO:0007669"/>
    <property type="project" value="InterPro"/>
</dbReference>
<evidence type="ECO:0000256" key="5">
    <source>
        <dbReference type="SAM" id="Coils"/>
    </source>
</evidence>
<keyword evidence="2" id="KW-0805">Transcription regulation</keyword>
<keyword evidence="8" id="KW-1185">Reference proteome</keyword>
<dbReference type="InterPro" id="IPR011598">
    <property type="entry name" value="bHLH_dom"/>
</dbReference>
<evidence type="ECO:0000256" key="1">
    <source>
        <dbReference type="ARBA" id="ARBA00004123"/>
    </source>
</evidence>
<gene>
    <name evidence="7" type="ORF">VFH_VI123240</name>
</gene>
<dbReference type="AlphaFoldDB" id="A0AAV1B820"/>
<keyword evidence="4" id="KW-0539">Nucleus</keyword>
<dbReference type="PANTHER" id="PTHR46772">
    <property type="entry name" value="BHLH DOMAIN-CONTAINING PROTEIN"/>
    <property type="match status" value="1"/>
</dbReference>
<dbReference type="GO" id="GO:0003700">
    <property type="term" value="F:DNA-binding transcription factor activity"/>
    <property type="evidence" value="ECO:0007669"/>
    <property type="project" value="InterPro"/>
</dbReference>